<feature type="transmembrane region" description="Helical" evidence="1">
    <location>
        <begin position="119"/>
        <end position="138"/>
    </location>
</feature>
<keyword evidence="1" id="KW-1133">Transmembrane helix</keyword>
<comment type="caution">
    <text evidence="2">The sequence shown here is derived from an EMBL/GenBank/DDBJ whole genome shotgun (WGS) entry which is preliminary data.</text>
</comment>
<evidence type="ECO:0000313" key="3">
    <source>
        <dbReference type="Proteomes" id="UP000093759"/>
    </source>
</evidence>
<proteinExistence type="predicted"/>
<evidence type="ECO:0000256" key="1">
    <source>
        <dbReference type="SAM" id="Phobius"/>
    </source>
</evidence>
<evidence type="ECO:0008006" key="4">
    <source>
        <dbReference type="Google" id="ProtNLM"/>
    </source>
</evidence>
<accession>A0A1A3TY85</accession>
<sequence length="218" mass="24436">MTMPGAWVWLMSGYALLLLVFAWGFDGMAKRTSDRAAQWRTGKFTYHEDHDAWKCPEDQWLWPTSFDPDNRVMRYQATPSICNACPVKDTCTTSNHGRQISRPVDPWPHSEAGRFHRGIACAVAGFGVVMPLAALIGNHRPADVLVLAAAILIVLAGGSPLLRHLWNTPSNPPQDAPHDRPHRIDPQAQLDQVEAAIDRYSTRWGGFSDSSRRQRINE</sequence>
<gene>
    <name evidence="2" type="ORF">A5648_03255</name>
</gene>
<name>A0A1A3TY85_MYCSD</name>
<feature type="transmembrane region" description="Helical" evidence="1">
    <location>
        <begin position="144"/>
        <end position="162"/>
    </location>
</feature>
<evidence type="ECO:0000313" key="2">
    <source>
        <dbReference type="EMBL" id="OBK87599.1"/>
    </source>
</evidence>
<organism evidence="2 3">
    <name type="scientific">Mycolicibacter sinensis (strain JDM601)</name>
    <name type="common">Mycobacterium sinense</name>
    <dbReference type="NCBI Taxonomy" id="875328"/>
    <lineage>
        <taxon>Bacteria</taxon>
        <taxon>Bacillati</taxon>
        <taxon>Actinomycetota</taxon>
        <taxon>Actinomycetes</taxon>
        <taxon>Mycobacteriales</taxon>
        <taxon>Mycobacteriaceae</taxon>
        <taxon>Mycolicibacter</taxon>
    </lineage>
</organism>
<protein>
    <recommendedName>
        <fullName evidence="4">Transposase</fullName>
    </recommendedName>
</protein>
<dbReference type="RefSeq" id="WP_065024646.1">
    <property type="nucleotide sequence ID" value="NZ_LZMF01000071.1"/>
</dbReference>
<dbReference type="AlphaFoldDB" id="A0A1A3TY85"/>
<reference evidence="3" key="1">
    <citation type="submission" date="2016-06" db="EMBL/GenBank/DDBJ databases">
        <authorList>
            <person name="Sutton G."/>
            <person name="Brinkac L."/>
            <person name="Sanka R."/>
            <person name="Adams M."/>
            <person name="Lau E."/>
            <person name="Garcia-Basteiro A."/>
            <person name="Lopez-Varela E."/>
            <person name="Palencia S."/>
        </authorList>
    </citation>
    <scope>NUCLEOTIDE SEQUENCE [LARGE SCALE GENOMIC DNA]</scope>
    <source>
        <strain evidence="3">1274684.2</strain>
    </source>
</reference>
<keyword evidence="1" id="KW-0812">Transmembrane</keyword>
<dbReference type="Proteomes" id="UP000093759">
    <property type="component" value="Unassembled WGS sequence"/>
</dbReference>
<feature type="transmembrane region" description="Helical" evidence="1">
    <location>
        <begin position="6"/>
        <end position="25"/>
    </location>
</feature>
<keyword evidence="1" id="KW-0472">Membrane</keyword>
<dbReference type="EMBL" id="LZMF01000071">
    <property type="protein sequence ID" value="OBK87599.1"/>
    <property type="molecule type" value="Genomic_DNA"/>
</dbReference>